<comment type="caution">
    <text evidence="17">The sequence shown here is derived from an EMBL/GenBank/DDBJ whole genome shotgun (WGS) entry which is preliminary data.</text>
</comment>
<dbReference type="SMART" id="SM00020">
    <property type="entry name" value="Tryp_SPc"/>
    <property type="match status" value="1"/>
</dbReference>
<dbReference type="SUPFAM" id="SSF50494">
    <property type="entry name" value="Trypsin-like serine proteases"/>
    <property type="match status" value="1"/>
</dbReference>
<accession>A0A8T2MY44</accession>
<dbReference type="PROSITE" id="PS00134">
    <property type="entry name" value="TRYPSIN_HIS"/>
    <property type="match status" value="1"/>
</dbReference>
<evidence type="ECO:0000256" key="8">
    <source>
        <dbReference type="ARBA" id="ARBA00023157"/>
    </source>
</evidence>
<dbReference type="OrthoDB" id="10061449at2759"/>
<evidence type="ECO:0000259" key="16">
    <source>
        <dbReference type="PROSITE" id="PS50240"/>
    </source>
</evidence>
<organism evidence="17 18">
    <name type="scientific">Albula glossodonta</name>
    <name type="common">roundjaw bonefish</name>
    <dbReference type="NCBI Taxonomy" id="121402"/>
    <lineage>
        <taxon>Eukaryota</taxon>
        <taxon>Metazoa</taxon>
        <taxon>Chordata</taxon>
        <taxon>Craniata</taxon>
        <taxon>Vertebrata</taxon>
        <taxon>Euteleostomi</taxon>
        <taxon>Actinopterygii</taxon>
        <taxon>Neopterygii</taxon>
        <taxon>Teleostei</taxon>
        <taxon>Albuliformes</taxon>
        <taxon>Albulidae</taxon>
        <taxon>Albula</taxon>
    </lineage>
</organism>
<evidence type="ECO:0000256" key="11">
    <source>
        <dbReference type="RuleBase" id="RU363034"/>
    </source>
</evidence>
<feature type="region of interest" description="Disordered" evidence="13">
    <location>
        <begin position="582"/>
        <end position="632"/>
    </location>
</feature>
<evidence type="ECO:0000256" key="9">
    <source>
        <dbReference type="ARBA" id="ARBA00036026"/>
    </source>
</evidence>
<dbReference type="Pfam" id="PF00089">
    <property type="entry name" value="Trypsin"/>
    <property type="match status" value="1"/>
</dbReference>
<dbReference type="InterPro" id="IPR033116">
    <property type="entry name" value="TRYPSIN_SER"/>
</dbReference>
<dbReference type="GO" id="GO:0005615">
    <property type="term" value="C:extracellular space"/>
    <property type="evidence" value="ECO:0007669"/>
    <property type="project" value="TreeGrafter"/>
</dbReference>
<evidence type="ECO:0000256" key="2">
    <source>
        <dbReference type="ARBA" id="ARBA00022525"/>
    </source>
</evidence>
<feature type="compositionally biased region" description="Basic and acidic residues" evidence="13">
    <location>
        <begin position="582"/>
        <end position="605"/>
    </location>
</feature>
<dbReference type="InterPro" id="IPR001254">
    <property type="entry name" value="Trypsin_dom"/>
</dbReference>
<dbReference type="CDD" id="cd00190">
    <property type="entry name" value="Tryp_SPc"/>
    <property type="match status" value="1"/>
</dbReference>
<evidence type="ECO:0000259" key="15">
    <source>
        <dbReference type="PROSITE" id="PS50006"/>
    </source>
</evidence>
<keyword evidence="18" id="KW-1185">Reference proteome</keyword>
<dbReference type="GO" id="GO:0004252">
    <property type="term" value="F:serine-type endopeptidase activity"/>
    <property type="evidence" value="ECO:0007669"/>
    <property type="project" value="UniProtKB-EC"/>
</dbReference>
<dbReference type="EC" id="3.4.21.71" evidence="10"/>
<feature type="domain" description="Peptidase S1" evidence="16">
    <location>
        <begin position="28"/>
        <end position="266"/>
    </location>
</feature>
<evidence type="ECO:0000256" key="5">
    <source>
        <dbReference type="ARBA" id="ARBA00022801"/>
    </source>
</evidence>
<name>A0A8T2MY44_9TELE</name>
<evidence type="ECO:0000256" key="3">
    <source>
        <dbReference type="ARBA" id="ARBA00022670"/>
    </source>
</evidence>
<dbReference type="Gene3D" id="1.10.287.1490">
    <property type="match status" value="1"/>
</dbReference>
<dbReference type="PANTHER" id="PTHR24257:SF19">
    <property type="entry name" value="CHYMOTRYPSIN-LIKE ELASTASE FAMILY MEMBER 2B"/>
    <property type="match status" value="1"/>
</dbReference>
<dbReference type="Gene3D" id="2.40.10.10">
    <property type="entry name" value="Trypsin-like serine proteases"/>
    <property type="match status" value="2"/>
</dbReference>
<dbReference type="GO" id="GO:0006508">
    <property type="term" value="P:proteolysis"/>
    <property type="evidence" value="ECO:0007669"/>
    <property type="project" value="UniProtKB-KW"/>
</dbReference>
<protein>
    <recommendedName>
        <fullName evidence="10">pancreatic elastase II</fullName>
        <ecNumber evidence="10">3.4.21.71</ecNumber>
    </recommendedName>
</protein>
<dbReference type="PROSITE" id="PS00135">
    <property type="entry name" value="TRYPSIN_SER"/>
    <property type="match status" value="1"/>
</dbReference>
<dbReference type="SUPFAM" id="SSF49879">
    <property type="entry name" value="SMAD/FHA domain"/>
    <property type="match status" value="1"/>
</dbReference>
<evidence type="ECO:0000256" key="12">
    <source>
        <dbReference type="SAM" id="Coils"/>
    </source>
</evidence>
<dbReference type="InterPro" id="IPR001314">
    <property type="entry name" value="Peptidase_S1A"/>
</dbReference>
<keyword evidence="8" id="KW-1015">Disulfide bond</keyword>
<dbReference type="InterPro" id="IPR000253">
    <property type="entry name" value="FHA_dom"/>
</dbReference>
<sequence length="813" mass="90815">MKFLILAFFVAGAYGCGLPTYPPVVTRVVGGDDVRENSWPWQISLQYRSSNGYFYHTCGGTLISPNWVLTAAHCISSRNTYKVYLGKHNLQVKDEPGSIAISPSKIIVHERWDSYRIRNDIALIKLQTPVTVSDTIMPACLPDSGTILSHNAPCYVTGWGRLWTGGPIADILQQALLPVVSHENCSKPDWWGSLVTQSMVCAGGDGQLASCNGDSGGPLNCQNPDGSWDVHGVVSFGSSMGCNYPKKPSVFTRVSAYISWINNNGGVEEHHALIELSQSERCFVLHDLNSTHGTFVNNCRIHNAAVRLAPGDELHFGFGGPTYQLVVDSASPLLPPPVLSLSSPSYLASPPPIPHGYREGLLLLAPPATPDQPVQEPRDQAQAMEERIMRLGDEVSRLAVFEGESRRKDGVIAGLRDEVSAVRHQLTLSRADPEVRNKLRVLERDISDKKEQIEQLKEQMVELQKGSSEVFKHSVTERDLKIAGLRTQVEKLKKDSSMSSGLVTSLQRDLSAREKQSLKLAAEVDRLRQDIRHKDTQLGSLSAKFSRARENQNQEEERQAWENEATALRKRVEKLEKALAERRTELQHQATERDSLRSRLEEEQQRLASMQTEMEAGRQHLQESRQREQRSRVELERIQARRFRSKIIQTTYSAPGVSTPQDTVSDQEVIDQMTEMIEEKEKLRTRVEELEEQKKEISGEREELKAKVQELEAQVKEHATEQDRTATETQGFRNALEEYQSRMQGSLSVPALQREISALAAQAVPQSLTWVQSVTLSVLTVQLAQLQEVDCALQDAGIDVSDMAEGRVVPADT</sequence>
<evidence type="ECO:0000256" key="10">
    <source>
        <dbReference type="ARBA" id="ARBA00038991"/>
    </source>
</evidence>
<evidence type="ECO:0000256" key="14">
    <source>
        <dbReference type="SAM" id="SignalP"/>
    </source>
</evidence>
<dbReference type="InterPro" id="IPR043504">
    <property type="entry name" value="Peptidase_S1_PA_chymotrypsin"/>
</dbReference>
<evidence type="ECO:0000256" key="1">
    <source>
        <dbReference type="ARBA" id="ARBA00004613"/>
    </source>
</evidence>
<keyword evidence="4 14" id="KW-0732">Signal</keyword>
<feature type="coiled-coil region" evidence="12">
    <location>
        <begin position="439"/>
        <end position="466"/>
    </location>
</feature>
<keyword evidence="3 11" id="KW-0645">Protease</keyword>
<proteinExistence type="predicted"/>
<dbReference type="PROSITE" id="PS50240">
    <property type="entry name" value="TRYPSIN_DOM"/>
    <property type="match status" value="1"/>
</dbReference>
<feature type="region of interest" description="Disordered" evidence="13">
    <location>
        <begin position="542"/>
        <end position="561"/>
    </location>
</feature>
<dbReference type="PANTHER" id="PTHR24257">
    <property type="entry name" value="CHYMOTRYPSIN-LIKE ELASTASE FAMILY MEMBER"/>
    <property type="match status" value="1"/>
</dbReference>
<keyword evidence="6 11" id="KW-0720">Serine protease</keyword>
<keyword evidence="5 11" id="KW-0378">Hydrolase</keyword>
<dbReference type="InterPro" id="IPR050850">
    <property type="entry name" value="Peptidase_S1_Elastase_sf"/>
</dbReference>
<keyword evidence="7" id="KW-0865">Zymogen</keyword>
<reference evidence="17" key="1">
    <citation type="thesis" date="2021" institute="BYU ScholarsArchive" country="Provo, UT, USA">
        <title>Applications of and Algorithms for Genome Assembly and Genomic Analyses with an Emphasis on Marine Teleosts.</title>
        <authorList>
            <person name="Pickett B.D."/>
        </authorList>
    </citation>
    <scope>NUCLEOTIDE SEQUENCE</scope>
    <source>
        <strain evidence="17">HI-2016</strain>
    </source>
</reference>
<dbReference type="FunFam" id="2.40.10.10:FF:000004">
    <property type="entry name" value="Tryptase gamma 1"/>
    <property type="match status" value="1"/>
</dbReference>
<feature type="coiled-coil region" evidence="12">
    <location>
        <begin position="670"/>
        <end position="728"/>
    </location>
</feature>
<comment type="catalytic activity">
    <reaction evidence="9">
        <text>Preferential cleavage: Leu-|-Xaa, Met-|-Xaa and Phe-|-Xaa. Hydrolyzes elastin.</text>
        <dbReference type="EC" id="3.4.21.71"/>
    </reaction>
</comment>
<dbReference type="PROSITE" id="PS50006">
    <property type="entry name" value="FHA_DOMAIN"/>
    <property type="match status" value="1"/>
</dbReference>
<feature type="chain" id="PRO_5035931510" description="pancreatic elastase II" evidence="14">
    <location>
        <begin position="16"/>
        <end position="813"/>
    </location>
</feature>
<feature type="signal peptide" evidence="14">
    <location>
        <begin position="1"/>
        <end position="15"/>
    </location>
</feature>
<evidence type="ECO:0000256" key="4">
    <source>
        <dbReference type="ARBA" id="ARBA00022729"/>
    </source>
</evidence>
<feature type="compositionally biased region" description="Basic and acidic residues" evidence="13">
    <location>
        <begin position="615"/>
        <end position="632"/>
    </location>
</feature>
<keyword evidence="12" id="KW-0175">Coiled coil</keyword>
<dbReference type="Proteomes" id="UP000824540">
    <property type="component" value="Unassembled WGS sequence"/>
</dbReference>
<dbReference type="InterPro" id="IPR018114">
    <property type="entry name" value="TRYPSIN_HIS"/>
</dbReference>
<dbReference type="PROSITE" id="PS51257">
    <property type="entry name" value="PROKAR_LIPOPROTEIN"/>
    <property type="match status" value="1"/>
</dbReference>
<dbReference type="InterPro" id="IPR008984">
    <property type="entry name" value="SMAD_FHA_dom_sf"/>
</dbReference>
<evidence type="ECO:0000313" key="17">
    <source>
        <dbReference type="EMBL" id="KAG9332854.1"/>
    </source>
</evidence>
<feature type="domain" description="FHA" evidence="15">
    <location>
        <begin position="234"/>
        <end position="301"/>
    </location>
</feature>
<dbReference type="Pfam" id="PF00498">
    <property type="entry name" value="FHA"/>
    <property type="match status" value="1"/>
</dbReference>
<evidence type="ECO:0000256" key="13">
    <source>
        <dbReference type="SAM" id="MobiDB-lite"/>
    </source>
</evidence>
<gene>
    <name evidence="17" type="ORF">JZ751_014953</name>
</gene>
<evidence type="ECO:0000256" key="6">
    <source>
        <dbReference type="ARBA" id="ARBA00022825"/>
    </source>
</evidence>
<dbReference type="Gene3D" id="2.60.200.20">
    <property type="match status" value="1"/>
</dbReference>
<dbReference type="InterPro" id="IPR009003">
    <property type="entry name" value="Peptidase_S1_PA"/>
</dbReference>
<dbReference type="EMBL" id="JAFBMS010000237">
    <property type="protein sequence ID" value="KAG9332854.1"/>
    <property type="molecule type" value="Genomic_DNA"/>
</dbReference>
<keyword evidence="2" id="KW-0964">Secreted</keyword>
<feature type="compositionally biased region" description="Basic and acidic residues" evidence="13">
    <location>
        <begin position="547"/>
        <end position="561"/>
    </location>
</feature>
<dbReference type="FunFam" id="2.40.10.10:FF:000280">
    <property type="match status" value="1"/>
</dbReference>
<dbReference type="AlphaFoldDB" id="A0A8T2MY44"/>
<evidence type="ECO:0000313" key="18">
    <source>
        <dbReference type="Proteomes" id="UP000824540"/>
    </source>
</evidence>
<comment type="subcellular location">
    <subcellularLocation>
        <location evidence="1">Secreted</location>
    </subcellularLocation>
</comment>
<dbReference type="PRINTS" id="PR00722">
    <property type="entry name" value="CHYMOTRYPSIN"/>
</dbReference>
<evidence type="ECO:0000256" key="7">
    <source>
        <dbReference type="ARBA" id="ARBA00023145"/>
    </source>
</evidence>